<name>A0AAE1Y7R4_9LAMI</name>
<dbReference type="AlphaFoldDB" id="A0AAE1Y7R4"/>
<reference evidence="1" key="1">
    <citation type="submission" date="2020-06" db="EMBL/GenBank/DDBJ databases">
        <authorList>
            <person name="Li T."/>
            <person name="Hu X."/>
            <person name="Zhang T."/>
            <person name="Song X."/>
            <person name="Zhang H."/>
            <person name="Dai N."/>
            <person name="Sheng W."/>
            <person name="Hou X."/>
            <person name="Wei L."/>
        </authorList>
    </citation>
    <scope>NUCLEOTIDE SEQUENCE</scope>
    <source>
        <strain evidence="1">3651</strain>
        <tissue evidence="1">Leaf</tissue>
    </source>
</reference>
<evidence type="ECO:0000313" key="1">
    <source>
        <dbReference type="EMBL" id="KAK4424932.1"/>
    </source>
</evidence>
<organism evidence="1 2">
    <name type="scientific">Sesamum alatum</name>
    <dbReference type="NCBI Taxonomy" id="300844"/>
    <lineage>
        <taxon>Eukaryota</taxon>
        <taxon>Viridiplantae</taxon>
        <taxon>Streptophyta</taxon>
        <taxon>Embryophyta</taxon>
        <taxon>Tracheophyta</taxon>
        <taxon>Spermatophyta</taxon>
        <taxon>Magnoliopsida</taxon>
        <taxon>eudicotyledons</taxon>
        <taxon>Gunneridae</taxon>
        <taxon>Pentapetalae</taxon>
        <taxon>asterids</taxon>
        <taxon>lamiids</taxon>
        <taxon>Lamiales</taxon>
        <taxon>Pedaliaceae</taxon>
        <taxon>Sesamum</taxon>
    </lineage>
</organism>
<reference evidence="1" key="2">
    <citation type="journal article" date="2024" name="Plant">
        <title>Genomic evolution and insights into agronomic trait innovations of Sesamum species.</title>
        <authorList>
            <person name="Miao H."/>
            <person name="Wang L."/>
            <person name="Qu L."/>
            <person name="Liu H."/>
            <person name="Sun Y."/>
            <person name="Le M."/>
            <person name="Wang Q."/>
            <person name="Wei S."/>
            <person name="Zheng Y."/>
            <person name="Lin W."/>
            <person name="Duan Y."/>
            <person name="Cao H."/>
            <person name="Xiong S."/>
            <person name="Wang X."/>
            <person name="Wei L."/>
            <person name="Li C."/>
            <person name="Ma Q."/>
            <person name="Ju M."/>
            <person name="Zhao R."/>
            <person name="Li G."/>
            <person name="Mu C."/>
            <person name="Tian Q."/>
            <person name="Mei H."/>
            <person name="Zhang T."/>
            <person name="Gao T."/>
            <person name="Zhang H."/>
        </authorList>
    </citation>
    <scope>NUCLEOTIDE SEQUENCE</scope>
    <source>
        <strain evidence="1">3651</strain>
    </source>
</reference>
<keyword evidence="2" id="KW-1185">Reference proteome</keyword>
<protein>
    <submittedName>
        <fullName evidence="1">Uncharacterized protein</fullName>
    </submittedName>
</protein>
<gene>
    <name evidence="1" type="ORF">Salat_1686800</name>
</gene>
<dbReference type="Proteomes" id="UP001293254">
    <property type="component" value="Unassembled WGS sequence"/>
</dbReference>
<dbReference type="EMBL" id="JACGWO010000006">
    <property type="protein sequence ID" value="KAK4424932.1"/>
    <property type="molecule type" value="Genomic_DNA"/>
</dbReference>
<accession>A0AAE1Y7R4</accession>
<proteinExistence type="predicted"/>
<evidence type="ECO:0000313" key="2">
    <source>
        <dbReference type="Proteomes" id="UP001293254"/>
    </source>
</evidence>
<comment type="caution">
    <text evidence="1">The sequence shown here is derived from an EMBL/GenBank/DDBJ whole genome shotgun (WGS) entry which is preliminary data.</text>
</comment>
<sequence>MEPQAGVFNMNHNVHCADVDILSTRSMQGLGQFPLAQAYTTTATVTAMVEKYEALVCYLEKVHLKLKEARTETLNIHRRLEEREARAREMEVKLSVELNLLKSQVDERERQMVILSMENEVLKSTTVQAYDRGGEEGISFEQSSSGALYKNSQEFTEEMCRHGSSFYVDGFDVCLE</sequence>